<sequence length="99" mass="11379">MIALIQTIVMALDIYWWIIIASAIFSWLYAFNVVNSRNQFVGSVGNMLYRLTEPALRPIRRFMPDLGGIDISPIILLLILFFIRQFLVTTVWSWVVTGG</sequence>
<organism evidence="3 4">
    <name type="scientific">Mesorhizobium atlanticum</name>
    <dbReference type="NCBI Taxonomy" id="2233532"/>
    <lineage>
        <taxon>Bacteria</taxon>
        <taxon>Pseudomonadati</taxon>
        <taxon>Pseudomonadota</taxon>
        <taxon>Alphaproteobacteria</taxon>
        <taxon>Hyphomicrobiales</taxon>
        <taxon>Phyllobacteriaceae</taxon>
        <taxon>Mesorhizobium</taxon>
    </lineage>
</organism>
<evidence type="ECO:0000256" key="1">
    <source>
        <dbReference type="ARBA" id="ARBA00010894"/>
    </source>
</evidence>
<dbReference type="Proteomes" id="UP000251956">
    <property type="component" value="Unassembled WGS sequence"/>
</dbReference>
<keyword evidence="2" id="KW-0812">Transmembrane</keyword>
<reference evidence="3 4" key="1">
    <citation type="submission" date="2018-07" db="EMBL/GenBank/DDBJ databases">
        <title>Diversity of Mesorhizobium strains in Brazil.</title>
        <authorList>
            <person name="Helene L.C.F."/>
            <person name="Dall'Agnol R."/>
            <person name="Delamuta J.R.M."/>
            <person name="Hungria M."/>
        </authorList>
    </citation>
    <scope>NUCLEOTIDE SEQUENCE [LARGE SCALE GENOMIC DNA]</scope>
    <source>
        <strain evidence="3 4">CNPSo 3140</strain>
    </source>
</reference>
<dbReference type="RefSeq" id="WP_112129074.1">
    <property type="nucleotide sequence ID" value="NZ_QMBQ01000005.1"/>
</dbReference>
<keyword evidence="4" id="KW-1185">Reference proteome</keyword>
<feature type="transmembrane region" description="Helical" evidence="2">
    <location>
        <begin position="14"/>
        <end position="34"/>
    </location>
</feature>
<dbReference type="AlphaFoldDB" id="A0A330GQ14"/>
<proteinExistence type="inferred from homology"/>
<comment type="caution">
    <text evidence="3">The sequence shown here is derived from an EMBL/GenBank/DDBJ whole genome shotgun (WGS) entry which is preliminary data.</text>
</comment>
<dbReference type="EMBL" id="QMBQ01000005">
    <property type="protein sequence ID" value="RAZ75322.1"/>
    <property type="molecule type" value="Genomic_DNA"/>
</dbReference>
<name>A0A330GQ14_9HYPH</name>
<evidence type="ECO:0000313" key="4">
    <source>
        <dbReference type="Proteomes" id="UP000251956"/>
    </source>
</evidence>
<comment type="similarity">
    <text evidence="1">Belongs to the YggT family.</text>
</comment>
<gene>
    <name evidence="3" type="ORF">DPM35_17885</name>
</gene>
<evidence type="ECO:0000313" key="3">
    <source>
        <dbReference type="EMBL" id="RAZ75322.1"/>
    </source>
</evidence>
<dbReference type="PANTHER" id="PTHR33219:SF14">
    <property type="entry name" value="PROTEIN COFACTOR ASSEMBLY OF COMPLEX C SUBUNIT B CCB3, CHLOROPLASTIC-RELATED"/>
    <property type="match status" value="1"/>
</dbReference>
<feature type="transmembrane region" description="Helical" evidence="2">
    <location>
        <begin position="66"/>
        <end position="87"/>
    </location>
</feature>
<dbReference type="OrthoDB" id="9814445at2"/>
<dbReference type="InterPro" id="IPR003425">
    <property type="entry name" value="CCB3/YggT"/>
</dbReference>
<dbReference type="Pfam" id="PF02325">
    <property type="entry name" value="CCB3_YggT"/>
    <property type="match status" value="1"/>
</dbReference>
<protein>
    <submittedName>
        <fullName evidence="3">YggT family protein</fullName>
    </submittedName>
</protein>
<keyword evidence="2" id="KW-0472">Membrane</keyword>
<dbReference type="GO" id="GO:0016020">
    <property type="term" value="C:membrane"/>
    <property type="evidence" value="ECO:0007669"/>
    <property type="project" value="InterPro"/>
</dbReference>
<accession>A0A330GQ14</accession>
<dbReference type="PANTHER" id="PTHR33219">
    <property type="entry name" value="YLMG HOMOLOG PROTEIN 2, CHLOROPLASTIC"/>
    <property type="match status" value="1"/>
</dbReference>
<keyword evidence="2" id="KW-1133">Transmembrane helix</keyword>
<evidence type="ECO:0000256" key="2">
    <source>
        <dbReference type="SAM" id="Phobius"/>
    </source>
</evidence>